<dbReference type="EMBL" id="RKRA01000001">
    <property type="protein sequence ID" value="RPF28614.1"/>
    <property type="molecule type" value="Genomic_DNA"/>
</dbReference>
<accession>A0A3N4Z9A0</accession>
<evidence type="ECO:0000313" key="2">
    <source>
        <dbReference type="Proteomes" id="UP000280726"/>
    </source>
</evidence>
<keyword evidence="2" id="KW-1185">Reference proteome</keyword>
<comment type="caution">
    <text evidence="1">The sequence shown here is derived from an EMBL/GenBank/DDBJ whole genome shotgun (WGS) entry which is preliminary data.</text>
</comment>
<dbReference type="AlphaFoldDB" id="A0A3N4Z9A0"/>
<dbReference type="Proteomes" id="UP000280726">
    <property type="component" value="Unassembled WGS sequence"/>
</dbReference>
<evidence type="ECO:0000313" key="1">
    <source>
        <dbReference type="EMBL" id="RPF28614.1"/>
    </source>
</evidence>
<name>A0A3N4Z9A0_9MICO</name>
<proteinExistence type="predicted"/>
<sequence length="153" mass="17653">MTRPSRVTAVATRASSDEHYVIDLCDAVLGVQALRQHRFPWLLGDPSPKTGRQVALPVDAYWPDFNLVVEFYERQHDEPVTFFDKPERLTVSGVPRGLQRSLYDERRRELVPQHGIKLVIVTLDVFESRRGKIIRRPSEDRLAIAALLDEIHR</sequence>
<protein>
    <submittedName>
        <fullName evidence="1">Uncharacterized protein</fullName>
    </submittedName>
</protein>
<reference evidence="1 2" key="1">
    <citation type="submission" date="2018-11" db="EMBL/GenBank/DDBJ databases">
        <title>Sequencing the genomes of 1000 actinobacteria strains.</title>
        <authorList>
            <person name="Klenk H.-P."/>
        </authorList>
    </citation>
    <scope>NUCLEOTIDE SEQUENCE [LARGE SCALE GENOMIC DNA]</scope>
    <source>
        <strain evidence="1 2">DSM 14418</strain>
    </source>
</reference>
<gene>
    <name evidence="1" type="ORF">EDD32_3148</name>
</gene>
<organism evidence="1 2">
    <name type="scientific">Georgenia muralis</name>
    <dbReference type="NCBI Taxonomy" id="154117"/>
    <lineage>
        <taxon>Bacteria</taxon>
        <taxon>Bacillati</taxon>
        <taxon>Actinomycetota</taxon>
        <taxon>Actinomycetes</taxon>
        <taxon>Micrococcales</taxon>
        <taxon>Bogoriellaceae</taxon>
        <taxon>Georgenia</taxon>
    </lineage>
</organism>